<dbReference type="GO" id="GO:0009366">
    <property type="term" value="C:enterobactin synthetase complex"/>
    <property type="evidence" value="ECO:0007669"/>
    <property type="project" value="InterPro"/>
</dbReference>
<dbReference type="Pfam" id="PF01648">
    <property type="entry name" value="ACPS"/>
    <property type="match status" value="1"/>
</dbReference>
<keyword evidence="3" id="KW-0460">Magnesium</keyword>
<dbReference type="GO" id="GO:0008897">
    <property type="term" value="F:holo-[acyl-carrier-protein] synthase activity"/>
    <property type="evidence" value="ECO:0007669"/>
    <property type="project" value="InterPro"/>
</dbReference>
<dbReference type="GO" id="GO:0000287">
    <property type="term" value="F:magnesium ion binding"/>
    <property type="evidence" value="ECO:0007669"/>
    <property type="project" value="InterPro"/>
</dbReference>
<dbReference type="KEGG" id="sve:SVEN_6190"/>
<keyword evidence="7" id="KW-1185">Reference proteome</keyword>
<accession>F2RDI4</accession>
<gene>
    <name evidence="6" type="ordered locus">SVEN_6190</name>
</gene>
<reference evidence="6 7" key="1">
    <citation type="journal article" date="2011" name="BMC Genomics">
        <title>Genome-wide analysis of the role of GlnR in Streptomyces venezuelae provides new insights into global nitrogen regulation in actinomycetes.</title>
        <authorList>
            <person name="Pullan S.T."/>
            <person name="Bibb M.J."/>
            <person name="Merrick M."/>
        </authorList>
    </citation>
    <scope>NUCLEOTIDE SEQUENCE [LARGE SCALE GENOMIC DNA]</scope>
    <source>
        <strain evidence="7">ATCC 10712 / CBS 650.69 / DSM 40230 / JCM 4526 / NBRC 13096 / PD 04745</strain>
    </source>
</reference>
<evidence type="ECO:0000256" key="3">
    <source>
        <dbReference type="PIRSR" id="PIRSR603542-2"/>
    </source>
</evidence>
<comment type="cofactor">
    <cofactor evidence="3">
        <name>Mg(2+)</name>
        <dbReference type="ChEBI" id="CHEBI:18420"/>
    </cofactor>
</comment>
<organism evidence="6 7">
    <name type="scientific">Streptomyces venezuelae (strain ATCC 10712 / CBS 650.69 / DSM 40230 / JCM 4526 / NBRC 13096 / PD 04745)</name>
    <dbReference type="NCBI Taxonomy" id="953739"/>
    <lineage>
        <taxon>Bacteria</taxon>
        <taxon>Bacillati</taxon>
        <taxon>Actinomycetota</taxon>
        <taxon>Actinomycetes</taxon>
        <taxon>Kitasatosporales</taxon>
        <taxon>Streptomycetaceae</taxon>
        <taxon>Streptomyces</taxon>
    </lineage>
</organism>
<dbReference type="eggNOG" id="COG2977">
    <property type="taxonomic scope" value="Bacteria"/>
</dbReference>
<dbReference type="SUPFAM" id="SSF56214">
    <property type="entry name" value="4'-phosphopantetheinyl transferase"/>
    <property type="match status" value="1"/>
</dbReference>
<dbReference type="GO" id="GO:0005886">
    <property type="term" value="C:plasma membrane"/>
    <property type="evidence" value="ECO:0007669"/>
    <property type="project" value="TreeGrafter"/>
</dbReference>
<dbReference type="EMBL" id="FR845719">
    <property type="protein sequence ID" value="CCA59476.1"/>
    <property type="molecule type" value="Genomic_DNA"/>
</dbReference>
<dbReference type="PANTHER" id="PTHR38096:SF1">
    <property type="entry name" value="ENTEROBACTIN SYNTHASE COMPONENT D"/>
    <property type="match status" value="1"/>
</dbReference>
<dbReference type="InterPro" id="IPR008278">
    <property type="entry name" value="4-PPantetheinyl_Trfase_dom"/>
</dbReference>
<dbReference type="GeneID" id="51866722"/>
<dbReference type="PRINTS" id="PR01399">
    <property type="entry name" value="ENTSNTHTASED"/>
</dbReference>
<dbReference type="InterPro" id="IPR037143">
    <property type="entry name" value="4-PPantetheinyl_Trfase_dom_sf"/>
</dbReference>
<protein>
    <submittedName>
        <fullName evidence="6">Phosphopantetheinyl transferase</fullName>
    </submittedName>
</protein>
<feature type="binding site" evidence="2">
    <location>
        <position position="47"/>
    </location>
    <ligand>
        <name>CoA</name>
        <dbReference type="ChEBI" id="CHEBI:57287"/>
    </ligand>
</feature>
<proteinExistence type="predicted"/>
<dbReference type="HOGENOM" id="CLU_075076_0_0_11"/>
<dbReference type="STRING" id="953739.SVEN_6190"/>
<feature type="binding site" evidence="3">
    <location>
        <position position="107"/>
    </location>
    <ligand>
        <name>Mg(2+)</name>
        <dbReference type="ChEBI" id="CHEBI:18420"/>
    </ligand>
</feature>
<evidence type="ECO:0000313" key="7">
    <source>
        <dbReference type="Proteomes" id="UP000006854"/>
    </source>
</evidence>
<feature type="binding site" evidence="2">
    <location>
        <position position="105"/>
    </location>
    <ligand>
        <name>CoA</name>
        <dbReference type="ChEBI" id="CHEBI:57287"/>
    </ligand>
</feature>
<feature type="binding site" evidence="2">
    <location>
        <position position="150"/>
    </location>
    <ligand>
        <name>CoA</name>
        <dbReference type="ChEBI" id="CHEBI:57287"/>
    </ligand>
</feature>
<feature type="domain" description="4'-phosphopantetheinyl transferase" evidence="4">
    <location>
        <begin position="102"/>
        <end position="179"/>
    </location>
</feature>
<dbReference type="OrthoDB" id="8210607at2"/>
<feature type="binding site" evidence="2">
    <location>
        <begin position="83"/>
        <end position="84"/>
    </location>
    <ligand>
        <name>CoA</name>
        <dbReference type="ChEBI" id="CHEBI:57287"/>
    </ligand>
</feature>
<feature type="binding site" evidence="3">
    <location>
        <position position="105"/>
    </location>
    <ligand>
        <name>Mg(2+)</name>
        <dbReference type="ChEBI" id="CHEBI:18420"/>
    </ligand>
</feature>
<dbReference type="InterPro" id="IPR003542">
    <property type="entry name" value="Enbac_synth_compD-like"/>
</dbReference>
<dbReference type="Pfam" id="PF17837">
    <property type="entry name" value="4PPT_N"/>
    <property type="match status" value="1"/>
</dbReference>
<evidence type="ECO:0000256" key="2">
    <source>
        <dbReference type="PIRSR" id="PIRSR603542-1"/>
    </source>
</evidence>
<keyword evidence="1 6" id="KW-0808">Transferase</keyword>
<feature type="binding site" evidence="2">
    <location>
        <position position="39"/>
    </location>
    <ligand>
        <name>CoA</name>
        <dbReference type="ChEBI" id="CHEBI:57287"/>
    </ligand>
</feature>
<feature type="binding site" evidence="3">
    <location>
        <position position="106"/>
    </location>
    <ligand>
        <name>Mg(2+)</name>
        <dbReference type="ChEBI" id="CHEBI:18420"/>
    </ligand>
</feature>
<dbReference type="AlphaFoldDB" id="F2RDI4"/>
<dbReference type="PATRIC" id="fig|953739.5.peg.1396"/>
<evidence type="ECO:0000313" key="6">
    <source>
        <dbReference type="EMBL" id="CCA59476.1"/>
    </source>
</evidence>
<feature type="binding site" evidence="2">
    <location>
        <position position="154"/>
    </location>
    <ligand>
        <name>CoA</name>
        <dbReference type="ChEBI" id="CHEBI:57287"/>
    </ligand>
</feature>
<dbReference type="PANTHER" id="PTHR38096">
    <property type="entry name" value="ENTEROBACTIN SYNTHASE COMPONENT D"/>
    <property type="match status" value="1"/>
</dbReference>
<dbReference type="RefSeq" id="WP_015037371.1">
    <property type="nucleotide sequence ID" value="NC_018750.1"/>
</dbReference>
<sequence>MLSTLLPDGVACAEAFDDLAPAPLFPEEELLVAAARQGRRSEFGTARLCARRALTSLGLPAGPLLRGRRREPLWPAGAVGSITHCAGYRAAAVARDRDMLALGIDAEPNGPLPADVLRVVAFGAEREWLSGYAAAHPGVHWDRLLFSAKESVYKVWYPLMGSWLGFEDVTVAMAPPGPAGGRFRARIARSTAGSALPAELSGRWAARDGLLVSAVAVPAGSGAREAA</sequence>
<feature type="domain" description="4'-phosphopantetheinyl transferase N-terminal" evidence="5">
    <location>
        <begin position="27"/>
        <end position="94"/>
    </location>
</feature>
<evidence type="ECO:0000259" key="5">
    <source>
        <dbReference type="Pfam" id="PF17837"/>
    </source>
</evidence>
<evidence type="ECO:0000259" key="4">
    <source>
        <dbReference type="Pfam" id="PF01648"/>
    </source>
</evidence>
<dbReference type="Proteomes" id="UP000006854">
    <property type="component" value="Chromosome"/>
</dbReference>
<feature type="binding site" evidence="2">
    <location>
        <position position="164"/>
    </location>
    <ligand>
        <name>CoA</name>
        <dbReference type="ChEBI" id="CHEBI:57287"/>
    </ligand>
</feature>
<name>F2RDI4_STRVP</name>
<evidence type="ECO:0000256" key="1">
    <source>
        <dbReference type="ARBA" id="ARBA00022679"/>
    </source>
</evidence>
<keyword evidence="3" id="KW-0479">Metal-binding</keyword>
<dbReference type="GO" id="GO:0009239">
    <property type="term" value="P:enterobactin biosynthetic process"/>
    <property type="evidence" value="ECO:0007669"/>
    <property type="project" value="InterPro"/>
</dbReference>
<dbReference type="InterPro" id="IPR041354">
    <property type="entry name" value="4PPT_N"/>
</dbReference>